<dbReference type="RefSeq" id="WP_265264215.1">
    <property type="nucleotide sequence ID" value="NZ_JAIHOM010000037.1"/>
</dbReference>
<gene>
    <name evidence="2" type="ORF">K4A83_09250</name>
</gene>
<accession>A0ABT3L4M5</accession>
<dbReference type="Proteomes" id="UP001526426">
    <property type="component" value="Unassembled WGS sequence"/>
</dbReference>
<organism evidence="2 3">
    <name type="scientific">Spirulina subsalsa FACHB-351</name>
    <dbReference type="NCBI Taxonomy" id="234711"/>
    <lineage>
        <taxon>Bacteria</taxon>
        <taxon>Bacillati</taxon>
        <taxon>Cyanobacteriota</taxon>
        <taxon>Cyanophyceae</taxon>
        <taxon>Spirulinales</taxon>
        <taxon>Spirulinaceae</taxon>
        <taxon>Spirulina</taxon>
    </lineage>
</organism>
<dbReference type="EMBL" id="JAIHOM010000037">
    <property type="protein sequence ID" value="MCW6036454.1"/>
    <property type="molecule type" value="Genomic_DNA"/>
</dbReference>
<evidence type="ECO:0000313" key="2">
    <source>
        <dbReference type="EMBL" id="MCW6036454.1"/>
    </source>
</evidence>
<dbReference type="InterPro" id="IPR021355">
    <property type="entry name" value="Phage_Syn9_Gp224"/>
</dbReference>
<comment type="caution">
    <text evidence="2">The sequence shown here is derived from an EMBL/GenBank/DDBJ whole genome shotgun (WGS) entry which is preliminary data.</text>
</comment>
<reference evidence="2 3" key="1">
    <citation type="submission" date="2021-08" db="EMBL/GenBank/DDBJ databases">
        <title>Draft genome sequence of Spirulina subsalsa with high tolerance to salinity and hype-accumulation of phycocyanin.</title>
        <authorList>
            <person name="Pei H."/>
            <person name="Jiang L."/>
        </authorList>
    </citation>
    <scope>NUCLEOTIDE SEQUENCE [LARGE SCALE GENOMIC DNA]</scope>
    <source>
        <strain evidence="2 3">FACHB-351</strain>
    </source>
</reference>
<feature type="region of interest" description="Disordered" evidence="1">
    <location>
        <begin position="29"/>
        <end position="58"/>
    </location>
</feature>
<name>A0ABT3L4M5_9CYAN</name>
<evidence type="ECO:0000256" key="1">
    <source>
        <dbReference type="SAM" id="MobiDB-lite"/>
    </source>
</evidence>
<evidence type="ECO:0000313" key="3">
    <source>
        <dbReference type="Proteomes" id="UP001526426"/>
    </source>
</evidence>
<dbReference type="Pfam" id="PF11189">
    <property type="entry name" value="DUF2973"/>
    <property type="match status" value="1"/>
</dbReference>
<keyword evidence="3" id="KW-1185">Reference proteome</keyword>
<proteinExistence type="predicted"/>
<protein>
    <submittedName>
        <fullName evidence="2">DUF2973 domain-containing protein</fullName>
    </submittedName>
</protein>
<sequence length="100" mass="11130">MLHILYILAFTVIAFLAISNLIRSLITVSTESTRRNSPPGRTPVNRTPQRVSHPELLDENGQLTDEPLLIMRSVNVEDAREQLDAIYNASPGTPSDTTEE</sequence>